<comment type="subcellular location">
    <subcellularLocation>
        <location evidence="1">Endoplasmic reticulum membrane</location>
        <topology evidence="1">Single-pass type II membrane protein</topology>
    </subcellularLocation>
</comment>
<reference evidence="12 13" key="1">
    <citation type="submission" date="2019-06" db="EMBL/GenBank/DDBJ databases">
        <title>Genome Sequence of the Brown Rot Fungal Pathogen Monilinia laxa.</title>
        <authorList>
            <person name="De Miccolis Angelini R.M."/>
            <person name="Landi L."/>
            <person name="Abate D."/>
            <person name="Pollastro S."/>
            <person name="Romanazzi G."/>
            <person name="Faretra F."/>
        </authorList>
    </citation>
    <scope>NUCLEOTIDE SEQUENCE [LARGE SCALE GENOMIC DNA]</scope>
    <source>
        <strain evidence="12 13">Mlax316</strain>
    </source>
</reference>
<proteinExistence type="inferred from homology"/>
<keyword evidence="13" id="KW-1185">Reference proteome</keyword>
<protein>
    <recommendedName>
        <fullName evidence="8">Signal peptidase complex subunit 3</fullName>
    </recommendedName>
    <alternativeName>
        <fullName evidence="9">Microsomal signal peptidase subunit 3</fullName>
    </alternativeName>
</protein>
<feature type="transmembrane region" description="Helical" evidence="11">
    <location>
        <begin position="12"/>
        <end position="32"/>
    </location>
</feature>
<dbReference type="PANTHER" id="PTHR12804:SF0">
    <property type="entry name" value="SIGNAL PEPTIDASE COMPLEX SUBUNIT 3"/>
    <property type="match status" value="1"/>
</dbReference>
<evidence type="ECO:0000256" key="4">
    <source>
        <dbReference type="ARBA" id="ARBA00022824"/>
    </source>
</evidence>
<evidence type="ECO:0000256" key="1">
    <source>
        <dbReference type="ARBA" id="ARBA00004648"/>
    </source>
</evidence>
<dbReference type="PROSITE" id="PS51257">
    <property type="entry name" value="PROKAR_LIPOPROTEIN"/>
    <property type="match status" value="1"/>
</dbReference>
<evidence type="ECO:0000256" key="3">
    <source>
        <dbReference type="ARBA" id="ARBA00022692"/>
    </source>
</evidence>
<keyword evidence="3 11" id="KW-0812">Transmembrane</keyword>
<dbReference type="GO" id="GO:0045047">
    <property type="term" value="P:protein targeting to ER"/>
    <property type="evidence" value="ECO:0007669"/>
    <property type="project" value="TreeGrafter"/>
</dbReference>
<evidence type="ECO:0000256" key="11">
    <source>
        <dbReference type="SAM" id="Phobius"/>
    </source>
</evidence>
<evidence type="ECO:0000256" key="7">
    <source>
        <dbReference type="ARBA" id="ARBA00023136"/>
    </source>
</evidence>
<dbReference type="Pfam" id="PF04573">
    <property type="entry name" value="SPC22"/>
    <property type="match status" value="2"/>
</dbReference>
<dbReference type="Proteomes" id="UP000326757">
    <property type="component" value="Unassembled WGS sequence"/>
</dbReference>
<evidence type="ECO:0000256" key="5">
    <source>
        <dbReference type="ARBA" id="ARBA00022968"/>
    </source>
</evidence>
<evidence type="ECO:0000313" key="13">
    <source>
        <dbReference type="Proteomes" id="UP000326757"/>
    </source>
</evidence>
<gene>
    <name evidence="12" type="ORF">EYC80_005288</name>
</gene>
<name>A0A5N6KJF7_MONLA</name>
<evidence type="ECO:0000256" key="10">
    <source>
        <dbReference type="ARBA" id="ARBA00045670"/>
    </source>
</evidence>
<evidence type="ECO:0000256" key="8">
    <source>
        <dbReference type="ARBA" id="ARBA00029556"/>
    </source>
</evidence>
<evidence type="ECO:0000256" key="2">
    <source>
        <dbReference type="ARBA" id="ARBA00009289"/>
    </source>
</evidence>
<evidence type="ECO:0000313" key="12">
    <source>
        <dbReference type="EMBL" id="KAB8303926.1"/>
    </source>
</evidence>
<evidence type="ECO:0000256" key="6">
    <source>
        <dbReference type="ARBA" id="ARBA00022989"/>
    </source>
</evidence>
<organism evidence="12 13">
    <name type="scientific">Monilinia laxa</name>
    <name type="common">Brown rot fungus</name>
    <name type="synonym">Sclerotinia laxa</name>
    <dbReference type="NCBI Taxonomy" id="61186"/>
    <lineage>
        <taxon>Eukaryota</taxon>
        <taxon>Fungi</taxon>
        <taxon>Dikarya</taxon>
        <taxon>Ascomycota</taxon>
        <taxon>Pezizomycotina</taxon>
        <taxon>Leotiomycetes</taxon>
        <taxon>Helotiales</taxon>
        <taxon>Sclerotiniaceae</taxon>
        <taxon>Monilinia</taxon>
    </lineage>
</organism>
<comment type="similarity">
    <text evidence="2">Belongs to the SPCS3 family.</text>
</comment>
<comment type="caution">
    <text evidence="12">The sequence shown here is derived from an EMBL/GenBank/DDBJ whole genome shotgun (WGS) entry which is preliminary data.</text>
</comment>
<dbReference type="GO" id="GO:0006465">
    <property type="term" value="P:signal peptide processing"/>
    <property type="evidence" value="ECO:0007669"/>
    <property type="project" value="InterPro"/>
</dbReference>
<keyword evidence="5" id="KW-0735">Signal-anchor</keyword>
<sequence>MHSSVVRIQNVFGFFTTVAFAVAALIACTDFISPRTPSAQLEVKDIQVVKGRPHYYSTKKEEYAHIRFSLNADFSSLFNWNTKQVFVYVSASWPSNSSEPATLDNEAVIWDTIITNPSADHLQNIGPAAMKKLVKSSKGKSIDPSRGILKLKNQKAKYQITQPGGKLASTKGVVLNVHYNVQPWVGALTWTPQIDFGRWNKVKGGVSKVFGLPALKEKKKRVEGYLVVFLGGYVSLFLQDGMINHYRIGLKEGTFKYTISGFGIEL</sequence>
<keyword evidence="7 11" id="KW-0472">Membrane</keyword>
<dbReference type="PANTHER" id="PTHR12804">
    <property type="entry name" value="MICROSOMAL SIGNAL PEPTIDASE 23 KD SUBUNIT SPC22/23"/>
    <property type="match status" value="1"/>
</dbReference>
<dbReference type="InterPro" id="IPR007653">
    <property type="entry name" value="SPC3"/>
</dbReference>
<evidence type="ECO:0000256" key="9">
    <source>
        <dbReference type="ARBA" id="ARBA00033146"/>
    </source>
</evidence>
<dbReference type="OrthoDB" id="10261524at2759"/>
<comment type="function">
    <text evidence="10">Essential component of the signal peptidase complex (SPC) which catalyzes the cleavage of N-terminal signal sequences from nascent proteins as they are translocated into the lumen of the endoplasmic reticulum. Essential for the SPC catalytic activity, possibly by stabilizing and positioning the active center of the complex close to the lumenal surface. Essential for viability.</text>
</comment>
<keyword evidence="4" id="KW-0256">Endoplasmic reticulum</keyword>
<keyword evidence="6 11" id="KW-1133">Transmembrane helix</keyword>
<accession>A0A5N6KJF7</accession>
<dbReference type="AlphaFoldDB" id="A0A5N6KJF7"/>
<dbReference type="GO" id="GO:0005787">
    <property type="term" value="C:signal peptidase complex"/>
    <property type="evidence" value="ECO:0007669"/>
    <property type="project" value="InterPro"/>
</dbReference>
<dbReference type="EMBL" id="VIGI01000002">
    <property type="protein sequence ID" value="KAB8303926.1"/>
    <property type="molecule type" value="Genomic_DNA"/>
</dbReference>